<feature type="coiled-coil region" evidence="1">
    <location>
        <begin position="417"/>
        <end position="444"/>
    </location>
</feature>
<feature type="region of interest" description="Disordered" evidence="2">
    <location>
        <begin position="1"/>
        <end position="34"/>
    </location>
</feature>
<sequence>MLPKSPRIRRNELLARRTDESPSSRKGSPRAPYNKALIGAQIKKRRSQGYKKKLQSMEGKDNVELLKLPRAIMLTPSSSDNSLSTSLSRSGVPIYKVQPKAEQLKEEKKKPEVKESETLPVTLPPYLTLKRQQTAAMLNYRARKSVSQMDFKEARRTGNYQLVAHVPTSNALVSTRPDQQAGQMTIKNDDLTQLLLQGTSQLCNTRFVVNGDQDLRIASLRIFNTIMLRSWRRRRQEVRHLSEQVEDFKRNFVKNRNQLHVYNTLFAVEKRRNETLNDQLRQSYMDSAKTKLSYNELTILLSQTNEEKQQLAKDNAFKAQEIENLQELLQSTKKELFVANTLQREQLEQLARVQLECQSAKFDIEELTSQLQSLRLELAEKQEYVDKLRDDIALIAEQLKLCNTSLVEYKCETELHISKLMKHAEDLERDIKEKEEQVQTLQNCLAATVGQRIRQCFSQSQPYQHATFRLMHLVACCMLPGTPPPALPMGSIPSAVKKLRCLLSGGSNEPHEVNADLEDKK</sequence>
<name>A0A6J1LG83_DROHY</name>
<evidence type="ECO:0000313" key="4">
    <source>
        <dbReference type="RefSeq" id="XP_023164578.1"/>
    </source>
</evidence>
<dbReference type="RefSeq" id="XP_023164578.1">
    <property type="nucleotide sequence ID" value="XM_023308810.2"/>
</dbReference>
<evidence type="ECO:0000256" key="2">
    <source>
        <dbReference type="SAM" id="MobiDB-lite"/>
    </source>
</evidence>
<dbReference type="GeneID" id="111595206"/>
<reference evidence="4" key="1">
    <citation type="submission" date="2025-08" db="UniProtKB">
        <authorList>
            <consortium name="RefSeq"/>
        </authorList>
    </citation>
    <scope>IDENTIFICATION</scope>
    <source>
        <strain evidence="4">15085-1641.00</strain>
        <tissue evidence="4">Whole body</tissue>
    </source>
</reference>
<keyword evidence="1" id="KW-0175">Coiled coil</keyword>
<protein>
    <submittedName>
        <fullName evidence="4">Uncharacterized protein LOC111595206</fullName>
    </submittedName>
</protein>
<keyword evidence="3" id="KW-1185">Reference proteome</keyword>
<organism evidence="3 4">
    <name type="scientific">Drosophila hydei</name>
    <name type="common">Fruit fly</name>
    <dbReference type="NCBI Taxonomy" id="7224"/>
    <lineage>
        <taxon>Eukaryota</taxon>
        <taxon>Metazoa</taxon>
        <taxon>Ecdysozoa</taxon>
        <taxon>Arthropoda</taxon>
        <taxon>Hexapoda</taxon>
        <taxon>Insecta</taxon>
        <taxon>Pterygota</taxon>
        <taxon>Neoptera</taxon>
        <taxon>Endopterygota</taxon>
        <taxon>Diptera</taxon>
        <taxon>Brachycera</taxon>
        <taxon>Muscomorpha</taxon>
        <taxon>Ephydroidea</taxon>
        <taxon>Drosophilidae</taxon>
        <taxon>Drosophila</taxon>
    </lineage>
</organism>
<proteinExistence type="predicted"/>
<accession>A0A6J1LG83</accession>
<dbReference type="Proteomes" id="UP000504633">
    <property type="component" value="Unplaced"/>
</dbReference>
<dbReference type="OMA" id="NTIMLHA"/>
<feature type="coiled-coil region" evidence="1">
    <location>
        <begin position="294"/>
        <end position="391"/>
    </location>
</feature>
<gene>
    <name evidence="4" type="primary">LOC111595206</name>
</gene>
<evidence type="ECO:0000313" key="3">
    <source>
        <dbReference type="Proteomes" id="UP000504633"/>
    </source>
</evidence>
<evidence type="ECO:0000256" key="1">
    <source>
        <dbReference type="SAM" id="Coils"/>
    </source>
</evidence>
<dbReference type="KEGG" id="dhe:111595206"/>
<feature type="compositionally biased region" description="Basic and acidic residues" evidence="2">
    <location>
        <begin position="9"/>
        <end position="23"/>
    </location>
</feature>
<dbReference type="OrthoDB" id="7694231at2759"/>
<dbReference type="AlphaFoldDB" id="A0A6J1LG83"/>